<feature type="transmembrane region" description="Helical" evidence="9">
    <location>
        <begin position="162"/>
        <end position="182"/>
    </location>
</feature>
<feature type="transmembrane region" description="Helical" evidence="9">
    <location>
        <begin position="130"/>
        <end position="150"/>
    </location>
</feature>
<feature type="transmembrane region" description="Helical" evidence="9">
    <location>
        <begin position="314"/>
        <end position="331"/>
    </location>
</feature>
<evidence type="ECO:0000256" key="1">
    <source>
        <dbReference type="ARBA" id="ARBA00000085"/>
    </source>
</evidence>
<comment type="caution">
    <text evidence="12">The sequence shown here is derived from an EMBL/GenBank/DDBJ whole genome shotgun (WGS) entry which is preliminary data.</text>
</comment>
<keyword evidence="9" id="KW-0472">Membrane</keyword>
<dbReference type="Pfam" id="PF02518">
    <property type="entry name" value="HATPase_c"/>
    <property type="match status" value="1"/>
</dbReference>
<evidence type="ECO:0000256" key="9">
    <source>
        <dbReference type="SAM" id="Phobius"/>
    </source>
</evidence>
<dbReference type="GO" id="GO:0046983">
    <property type="term" value="F:protein dimerization activity"/>
    <property type="evidence" value="ECO:0007669"/>
    <property type="project" value="InterPro"/>
</dbReference>
<protein>
    <recommendedName>
        <fullName evidence="2">histidine kinase</fullName>
        <ecNumber evidence="2">2.7.13.3</ecNumber>
    </recommendedName>
</protein>
<dbReference type="CDD" id="cd16917">
    <property type="entry name" value="HATPase_UhpB-NarQ-NarX-like"/>
    <property type="match status" value="1"/>
</dbReference>
<evidence type="ECO:0000313" key="12">
    <source>
        <dbReference type="EMBL" id="OLZ55686.1"/>
    </source>
</evidence>
<evidence type="ECO:0000256" key="7">
    <source>
        <dbReference type="ARBA" id="ARBA00022840"/>
    </source>
</evidence>
<feature type="transmembrane region" description="Helical" evidence="9">
    <location>
        <begin position="203"/>
        <end position="224"/>
    </location>
</feature>
<feature type="transmembrane region" description="Helical" evidence="9">
    <location>
        <begin position="230"/>
        <end position="249"/>
    </location>
</feature>
<keyword evidence="3" id="KW-0597">Phosphoprotein</keyword>
<dbReference type="Pfam" id="PF07730">
    <property type="entry name" value="HisKA_3"/>
    <property type="match status" value="1"/>
</dbReference>
<evidence type="ECO:0000256" key="2">
    <source>
        <dbReference type="ARBA" id="ARBA00012438"/>
    </source>
</evidence>
<dbReference type="EMBL" id="MQUQ01000003">
    <property type="protein sequence ID" value="OLZ55686.1"/>
    <property type="molecule type" value="Genomic_DNA"/>
</dbReference>
<reference evidence="12 13" key="1">
    <citation type="submission" date="2016-01" db="EMBL/GenBank/DDBJ databases">
        <title>Amycolatopsis coloradensis genome sequencing and assembly.</title>
        <authorList>
            <person name="Mayilraj S."/>
        </authorList>
    </citation>
    <scope>NUCLEOTIDE SEQUENCE [LARGE SCALE GENOMIC DNA]</scope>
    <source>
        <strain evidence="12 13">DSM 44225</strain>
    </source>
</reference>
<feature type="transmembrane region" description="Helical" evidence="9">
    <location>
        <begin position="284"/>
        <end position="302"/>
    </location>
</feature>
<keyword evidence="9" id="KW-1133">Transmembrane helix</keyword>
<feature type="transmembrane region" description="Helical" evidence="9">
    <location>
        <begin position="343"/>
        <end position="364"/>
    </location>
</feature>
<evidence type="ECO:0000256" key="8">
    <source>
        <dbReference type="ARBA" id="ARBA00023012"/>
    </source>
</evidence>
<feature type="domain" description="Signal transduction histidine kinase subgroup 3 dimerisation and phosphoacceptor" evidence="11">
    <location>
        <begin position="386"/>
        <end position="450"/>
    </location>
</feature>
<feature type="transmembrane region" description="Helical" evidence="9">
    <location>
        <begin position="21"/>
        <end position="39"/>
    </location>
</feature>
<dbReference type="GO" id="GO:0016020">
    <property type="term" value="C:membrane"/>
    <property type="evidence" value="ECO:0007669"/>
    <property type="project" value="InterPro"/>
</dbReference>
<dbReference type="Proteomes" id="UP000187486">
    <property type="component" value="Unassembled WGS sequence"/>
</dbReference>
<dbReference type="InterPro" id="IPR036890">
    <property type="entry name" value="HATPase_C_sf"/>
</dbReference>
<keyword evidence="13" id="KW-1185">Reference proteome</keyword>
<dbReference type="Gene3D" id="1.20.5.1930">
    <property type="match status" value="1"/>
</dbReference>
<dbReference type="InterPro" id="IPR050482">
    <property type="entry name" value="Sensor_HK_TwoCompSys"/>
</dbReference>
<comment type="catalytic activity">
    <reaction evidence="1">
        <text>ATP + protein L-histidine = ADP + protein N-phospho-L-histidine.</text>
        <dbReference type="EC" id="2.7.13.3"/>
    </reaction>
</comment>
<evidence type="ECO:0000259" key="10">
    <source>
        <dbReference type="Pfam" id="PF02518"/>
    </source>
</evidence>
<dbReference type="InterPro" id="IPR003594">
    <property type="entry name" value="HATPase_dom"/>
</dbReference>
<keyword evidence="7" id="KW-0067">ATP-binding</keyword>
<evidence type="ECO:0000256" key="3">
    <source>
        <dbReference type="ARBA" id="ARBA00022553"/>
    </source>
</evidence>
<accession>A0A1R0L1J5</accession>
<dbReference type="SUPFAM" id="SSF55874">
    <property type="entry name" value="ATPase domain of HSP90 chaperone/DNA topoisomerase II/histidine kinase"/>
    <property type="match status" value="1"/>
</dbReference>
<dbReference type="Gene3D" id="3.30.565.10">
    <property type="entry name" value="Histidine kinase-like ATPase, C-terminal domain"/>
    <property type="match status" value="1"/>
</dbReference>
<proteinExistence type="predicted"/>
<keyword evidence="5" id="KW-0547">Nucleotide-binding</keyword>
<dbReference type="AlphaFoldDB" id="A0A1R0L1J5"/>
<sequence>MTVGPSQNKFYARAGSLARRLGMPTVVLLAALAFDLFFVTDAALDDTGPRGIDLLLFPGIFGMVFCALWAQKRAAVAAVAASVVLVAYTLVVRYFTIPTYSSVLAHLSITEVVAGVEILFYAARRTRPGVAAAVISGLVLATLTAVSGRYTYNYYSGGSGGTMAQALLFGGILLGGTLVFAIPGRDRTANPKSYEKLQKLNKLVMGQWPLIGMLGIALILEFGFTYASGAHGLPILVCSIAAAIIAVAAPRRPADAIIALAAAMVLSTLVTPFLRLGYDYPLPGGVPGTQIVAGMGVVVALVRAVGPAKAMPRLAVLSGVVAVSSILNTKRPTSRLMTDPDDIAGYAVMALLLLGIAVAVGAALRSRDSERTQVIQSAISDAQTSERMALARELHDVVAHHVTGIVVQAQAAKLMGEKNPRVAVEAMGRIEDAGVEALAAMRRLVRSMRGDAPAGSSEFSEQATTDLAADLRALIERSNHGVKTSMRLELPPNVPHEVGRSALRLVQESLTNVGKHASGAKETLVIAEVSGTELHLQVTDDGREQEHRPAGGSGGYGLIGMRERVALLNGRLSAGRAPGGGWRVEAWLPLEGEE</sequence>
<evidence type="ECO:0000256" key="6">
    <source>
        <dbReference type="ARBA" id="ARBA00022777"/>
    </source>
</evidence>
<keyword evidence="4" id="KW-0808">Transferase</keyword>
<name>A0A1R0L1J5_9PSEU</name>
<dbReference type="EC" id="2.7.13.3" evidence="2"/>
<keyword evidence="8" id="KW-0902">Two-component regulatory system</keyword>
<evidence type="ECO:0000313" key="13">
    <source>
        <dbReference type="Proteomes" id="UP000187486"/>
    </source>
</evidence>
<dbReference type="InterPro" id="IPR011712">
    <property type="entry name" value="Sig_transdc_His_kin_sub3_dim/P"/>
</dbReference>
<dbReference type="PANTHER" id="PTHR24421:SF10">
    <property type="entry name" value="NITRATE_NITRITE SENSOR PROTEIN NARQ"/>
    <property type="match status" value="1"/>
</dbReference>
<feature type="transmembrane region" description="Helical" evidence="9">
    <location>
        <begin position="51"/>
        <end position="70"/>
    </location>
</feature>
<organism evidence="12 13">
    <name type="scientific">Amycolatopsis coloradensis</name>
    <dbReference type="NCBI Taxonomy" id="76021"/>
    <lineage>
        <taxon>Bacteria</taxon>
        <taxon>Bacillati</taxon>
        <taxon>Actinomycetota</taxon>
        <taxon>Actinomycetes</taxon>
        <taxon>Pseudonocardiales</taxon>
        <taxon>Pseudonocardiaceae</taxon>
        <taxon>Amycolatopsis</taxon>
    </lineage>
</organism>
<evidence type="ECO:0000256" key="5">
    <source>
        <dbReference type="ARBA" id="ARBA00022741"/>
    </source>
</evidence>
<dbReference type="PANTHER" id="PTHR24421">
    <property type="entry name" value="NITRATE/NITRITE SENSOR PROTEIN NARX-RELATED"/>
    <property type="match status" value="1"/>
</dbReference>
<dbReference type="GO" id="GO:0005524">
    <property type="term" value="F:ATP binding"/>
    <property type="evidence" value="ECO:0007669"/>
    <property type="project" value="UniProtKB-KW"/>
</dbReference>
<dbReference type="RefSeq" id="WP_076156683.1">
    <property type="nucleotide sequence ID" value="NZ_JBEZVB010000048.1"/>
</dbReference>
<feature type="transmembrane region" description="Helical" evidence="9">
    <location>
        <begin position="77"/>
        <end position="97"/>
    </location>
</feature>
<feature type="domain" description="Histidine kinase/HSP90-like ATPase" evidence="10">
    <location>
        <begin position="503"/>
        <end position="591"/>
    </location>
</feature>
<dbReference type="GO" id="GO:0000155">
    <property type="term" value="F:phosphorelay sensor kinase activity"/>
    <property type="evidence" value="ECO:0007669"/>
    <property type="project" value="InterPro"/>
</dbReference>
<evidence type="ECO:0000259" key="11">
    <source>
        <dbReference type="Pfam" id="PF07730"/>
    </source>
</evidence>
<dbReference type="STRING" id="76021.BS329_06905"/>
<keyword evidence="9" id="KW-0812">Transmembrane</keyword>
<keyword evidence="6 12" id="KW-0418">Kinase</keyword>
<evidence type="ECO:0000256" key="4">
    <source>
        <dbReference type="ARBA" id="ARBA00022679"/>
    </source>
</evidence>
<gene>
    <name evidence="12" type="ORF">BS329_06905</name>
</gene>
<feature type="transmembrane region" description="Helical" evidence="9">
    <location>
        <begin position="256"/>
        <end position="278"/>
    </location>
</feature>
<feature type="transmembrane region" description="Helical" evidence="9">
    <location>
        <begin position="103"/>
        <end position="123"/>
    </location>
</feature>